<dbReference type="Gramene" id="AUR62035564-RA">
    <property type="protein sequence ID" value="AUR62035564-RA:cds"/>
    <property type="gene ID" value="AUR62035564"/>
</dbReference>
<dbReference type="Gramene" id="AUR62006063-RA">
    <property type="protein sequence ID" value="AUR62006063-RA:cds"/>
    <property type="gene ID" value="AUR62006063"/>
</dbReference>
<feature type="region of interest" description="Disordered" evidence="1">
    <location>
        <begin position="55"/>
        <end position="79"/>
    </location>
</feature>
<organism evidence="2 3">
    <name type="scientific">Chenopodium quinoa</name>
    <name type="common">Quinoa</name>
    <dbReference type="NCBI Taxonomy" id="63459"/>
    <lineage>
        <taxon>Eukaryota</taxon>
        <taxon>Viridiplantae</taxon>
        <taxon>Streptophyta</taxon>
        <taxon>Embryophyta</taxon>
        <taxon>Tracheophyta</taxon>
        <taxon>Spermatophyta</taxon>
        <taxon>Magnoliopsida</taxon>
        <taxon>eudicotyledons</taxon>
        <taxon>Gunneridae</taxon>
        <taxon>Pentapetalae</taxon>
        <taxon>Caryophyllales</taxon>
        <taxon>Chenopodiaceae</taxon>
        <taxon>Chenopodioideae</taxon>
        <taxon>Atripliceae</taxon>
        <taxon>Chenopodium</taxon>
    </lineage>
</organism>
<dbReference type="Proteomes" id="UP000596660">
    <property type="component" value="Unplaced"/>
</dbReference>
<evidence type="ECO:0000313" key="3">
    <source>
        <dbReference type="Proteomes" id="UP000596660"/>
    </source>
</evidence>
<accession>A0A803L2H4</accession>
<name>A0A803L2H4_CHEQI</name>
<dbReference type="PANTHER" id="PTHR34061">
    <property type="entry name" value="PROTEIN, PUTATIVE-RELATED"/>
    <property type="match status" value="1"/>
</dbReference>
<proteinExistence type="predicted"/>
<dbReference type="EnsemblPlants" id="AUR62035564-RA">
    <property type="protein sequence ID" value="AUR62035564-RA:cds"/>
    <property type="gene ID" value="AUR62035564"/>
</dbReference>
<reference evidence="2" key="2">
    <citation type="submission" date="2021-03" db="UniProtKB">
        <authorList>
            <consortium name="EnsemblPlants"/>
        </authorList>
    </citation>
    <scope>IDENTIFICATION</scope>
</reference>
<reference evidence="2" key="1">
    <citation type="journal article" date="2017" name="Nature">
        <title>The genome of Chenopodium quinoa.</title>
        <authorList>
            <person name="Jarvis D.E."/>
            <person name="Ho Y.S."/>
            <person name="Lightfoot D.J."/>
            <person name="Schmoeckel S.M."/>
            <person name="Li B."/>
            <person name="Borm T.J.A."/>
            <person name="Ohyanagi H."/>
            <person name="Mineta K."/>
            <person name="Michell C.T."/>
            <person name="Saber N."/>
            <person name="Kharbatia N.M."/>
            <person name="Rupper R.R."/>
            <person name="Sharp A.R."/>
            <person name="Dally N."/>
            <person name="Boughton B.A."/>
            <person name="Woo Y.H."/>
            <person name="Gao G."/>
            <person name="Schijlen E.G.W.M."/>
            <person name="Guo X."/>
            <person name="Momin A.A."/>
            <person name="Negrao S."/>
            <person name="Al-Babili S."/>
            <person name="Gehring C."/>
            <person name="Roessner U."/>
            <person name="Jung C."/>
            <person name="Murphy K."/>
            <person name="Arold S.T."/>
            <person name="Gojobori T."/>
            <person name="van der Linden C.G."/>
            <person name="van Loo E.N."/>
            <person name="Jellen E.N."/>
            <person name="Maughan P.J."/>
            <person name="Tester M."/>
        </authorList>
    </citation>
    <scope>NUCLEOTIDE SEQUENCE [LARGE SCALE GENOMIC DNA]</scope>
    <source>
        <strain evidence="2">cv. PI 614886</strain>
    </source>
</reference>
<sequence length="79" mass="8487">MVANYVGASVVSAFFTSLERCSCINLSTSDNDDEEDAMDRGLIFNHSTRHDDPRFALPAPRSAINASSNPSPSVDSLPV</sequence>
<dbReference type="EnsemblPlants" id="AUR62006063-RA">
    <property type="protein sequence ID" value="AUR62006063-RA:cds"/>
    <property type="gene ID" value="AUR62006063"/>
</dbReference>
<feature type="compositionally biased region" description="Low complexity" evidence="1">
    <location>
        <begin position="58"/>
        <end position="73"/>
    </location>
</feature>
<evidence type="ECO:0000256" key="1">
    <source>
        <dbReference type="SAM" id="MobiDB-lite"/>
    </source>
</evidence>
<protein>
    <submittedName>
        <fullName evidence="2">Uncharacterized protein</fullName>
    </submittedName>
</protein>
<keyword evidence="3" id="KW-1185">Reference proteome</keyword>
<evidence type="ECO:0000313" key="2">
    <source>
        <dbReference type="EnsemblPlants" id="AUR62006063-RA:cds"/>
    </source>
</evidence>
<accession>A0A803MUQ2</accession>
<dbReference type="OMA" id="MSCEKID"/>
<dbReference type="AlphaFoldDB" id="A0A803L2H4"/>
<dbReference type="PANTHER" id="PTHR34061:SF11">
    <property type="entry name" value="PROTEIN, PUTATIVE-RELATED"/>
    <property type="match status" value="1"/>
</dbReference>